<protein>
    <submittedName>
        <fullName evidence="1">Putative phage protein</fullName>
    </submittedName>
</protein>
<proteinExistence type="predicted"/>
<name>I6YMD3_9CAUD</name>
<organism evidence="1 2">
    <name type="scientific">Aeromonas phage Aes012</name>
    <dbReference type="NCBI Taxonomy" id="1198014"/>
    <lineage>
        <taxon>Viruses</taxon>
        <taxon>Duplodnaviria</taxon>
        <taxon>Heunggongvirae</taxon>
        <taxon>Uroviricota</taxon>
        <taxon>Caudoviricetes</taxon>
        <taxon>Pantevenvirales</taxon>
        <taxon>Straboviridae</taxon>
        <taxon>Tulanevirus</taxon>
        <taxon>Tulanevirus aes12</taxon>
    </lineage>
</organism>
<evidence type="ECO:0000313" key="1">
    <source>
        <dbReference type="EMBL" id="AFN69701.1"/>
    </source>
</evidence>
<reference evidence="1 2" key="1">
    <citation type="submission" date="2011-07" db="EMBL/GenBank/DDBJ databases">
        <title>Complete genome of Aeromonas phage Aes012.</title>
        <authorList>
            <person name="Petrov V.M."/>
            <person name="Ratnayaka S."/>
            <person name="Karam J.D."/>
        </authorList>
    </citation>
    <scope>NUCLEOTIDE SEQUENCE [LARGE SCALE GENOMIC DNA]</scope>
</reference>
<dbReference type="KEGG" id="vg:15041310"/>
<dbReference type="Proteomes" id="UP000002894">
    <property type="component" value="Segment"/>
</dbReference>
<sequence length="43" mass="5209">MNYYAIVKNFLENRRDTSNNRFKTYKPVAERLANYYAKKSKTT</sequence>
<dbReference type="RefSeq" id="YP_007677788.1">
    <property type="nucleotide sequence ID" value="NC_020879.1"/>
</dbReference>
<evidence type="ECO:0000313" key="2">
    <source>
        <dbReference type="Proteomes" id="UP000002894"/>
    </source>
</evidence>
<accession>I6YMD3</accession>
<dbReference type="GeneID" id="15041310"/>
<keyword evidence="2" id="KW-1185">Reference proteome</keyword>
<dbReference type="EMBL" id="JN377895">
    <property type="protein sequence ID" value="AFN69701.1"/>
    <property type="molecule type" value="Genomic_DNA"/>
</dbReference>
<gene>
    <name evidence="1" type="ORF">Aes012_071</name>
</gene>